<dbReference type="Pfam" id="PF07676">
    <property type="entry name" value="PD40"/>
    <property type="match status" value="1"/>
</dbReference>
<name>B8GC00_CHLAD</name>
<organism evidence="2 3">
    <name type="scientific">Chloroflexus aggregans (strain MD-66 / DSM 9485)</name>
    <dbReference type="NCBI Taxonomy" id="326427"/>
    <lineage>
        <taxon>Bacteria</taxon>
        <taxon>Bacillati</taxon>
        <taxon>Chloroflexota</taxon>
        <taxon>Chloroflexia</taxon>
        <taxon>Chloroflexales</taxon>
        <taxon>Chloroflexineae</taxon>
        <taxon>Chloroflexaceae</taxon>
        <taxon>Chloroflexus</taxon>
    </lineage>
</organism>
<accession>B8GC00</accession>
<dbReference type="KEGG" id="cag:Cagg_0021"/>
<feature type="region of interest" description="Disordered" evidence="1">
    <location>
        <begin position="47"/>
        <end position="84"/>
    </location>
</feature>
<feature type="compositionally biased region" description="Low complexity" evidence="1">
    <location>
        <begin position="47"/>
        <end position="80"/>
    </location>
</feature>
<dbReference type="Proteomes" id="UP000002508">
    <property type="component" value="Chromosome"/>
</dbReference>
<dbReference type="SUPFAM" id="SSF82171">
    <property type="entry name" value="DPP6 N-terminal domain-like"/>
    <property type="match status" value="1"/>
</dbReference>
<evidence type="ECO:0000313" key="2">
    <source>
        <dbReference type="EMBL" id="ACL22974.1"/>
    </source>
</evidence>
<dbReference type="STRING" id="326427.Cagg_0021"/>
<gene>
    <name evidence="2" type="ordered locus">Cagg_0021</name>
</gene>
<dbReference type="AlphaFoldDB" id="B8GC00"/>
<dbReference type="InterPro" id="IPR011042">
    <property type="entry name" value="6-blade_b-propeller_TolB-like"/>
</dbReference>
<keyword evidence="3" id="KW-1185">Reference proteome</keyword>
<dbReference type="InterPro" id="IPR011659">
    <property type="entry name" value="WD40"/>
</dbReference>
<dbReference type="PROSITE" id="PS51257">
    <property type="entry name" value="PROKAR_LIPOPROTEIN"/>
    <property type="match status" value="1"/>
</dbReference>
<proteinExistence type="predicted"/>
<sequence length="684" mass="71929">MRRFRFVYCYLTVLLAVALVGCDLIPSGPEEPIANIETIIAGTPSATPTATATATATATPTATPTFGPSPTPTATATPTATPLPPTPTPNPALAGFGYCTQTAGFIAGRFSAALQEVQTSGNPAFEQLDLLFDLSPGSPPLSATVSCLAIADALLVPAPAALNAPYALRIELAGWIRDDRFANSITPTISFTGTRTLSQALMLVDPQADVGATILLPLAEPVPFRVTLAPNRLSVAVARSPTLGVASDTLRMPAGSPPGRLEPLYMLFDGDVWQVRPQTTIAGPGMVGLAAGAVNLTNSAETETYLAVSPRGDYLAFCRAEPGLDPADAVLPVPSTLWLLPVNGGEARPLAQPGVSCAEPVFSPDGSAIAFSVDETGAIPTQWAIYTVSVDGGEPIRIEAALDEWSRFRPQWLSGGRLIYRVESPDGRSSLFLRLPTGEVLDVGADLLTDARLVVRYRGFGELVASPNGDYVAVEALRADDPGADLLILNSAGQLVERIGEQRVTLPIPTATPTATATATPTPTPTLTPTPDGTTTATAVVPTATATSTATPTVIPSATPESLPLLPLREGPFWTRPLGWDGDGQLLYLTTLCAGDLVQDYRLYRWRGLQRSELLATGQSLGSFGSATVRGRQLFYTTVDGGDEGPRGSQTQSQRYPTTLWVWDFESGGRAALIELVRGVRMVR</sequence>
<evidence type="ECO:0000313" key="3">
    <source>
        <dbReference type="Proteomes" id="UP000002508"/>
    </source>
</evidence>
<dbReference type="RefSeq" id="WP_012615340.1">
    <property type="nucleotide sequence ID" value="NC_011831.1"/>
</dbReference>
<protein>
    <submittedName>
        <fullName evidence="2">WD40 domain protein beta Propeller</fullName>
    </submittedName>
</protein>
<feature type="region of interest" description="Disordered" evidence="1">
    <location>
        <begin position="509"/>
        <end position="533"/>
    </location>
</feature>
<evidence type="ECO:0000256" key="1">
    <source>
        <dbReference type="SAM" id="MobiDB-lite"/>
    </source>
</evidence>
<dbReference type="HOGENOM" id="CLU_440661_0_0_0"/>
<dbReference type="OrthoDB" id="140163at2"/>
<dbReference type="EMBL" id="CP001337">
    <property type="protein sequence ID" value="ACL22974.1"/>
    <property type="molecule type" value="Genomic_DNA"/>
</dbReference>
<dbReference type="Gene3D" id="2.120.10.30">
    <property type="entry name" value="TolB, C-terminal domain"/>
    <property type="match status" value="1"/>
</dbReference>
<feature type="compositionally biased region" description="Low complexity" evidence="1">
    <location>
        <begin position="509"/>
        <end position="521"/>
    </location>
</feature>
<dbReference type="eggNOG" id="COG0823">
    <property type="taxonomic scope" value="Bacteria"/>
</dbReference>
<reference evidence="2" key="1">
    <citation type="submission" date="2008-12" db="EMBL/GenBank/DDBJ databases">
        <title>Complete sequence of Chloroflexus aggregans DSM 9485.</title>
        <authorList>
            <consortium name="US DOE Joint Genome Institute"/>
            <person name="Lucas S."/>
            <person name="Copeland A."/>
            <person name="Lapidus A."/>
            <person name="Glavina del Rio T."/>
            <person name="Dalin E."/>
            <person name="Tice H."/>
            <person name="Pitluck S."/>
            <person name="Foster B."/>
            <person name="Larimer F."/>
            <person name="Land M."/>
            <person name="Hauser L."/>
            <person name="Kyrpides N."/>
            <person name="Mikhailova N."/>
            <person name="Bryant D."/>
            <person name="Richardson P."/>
        </authorList>
    </citation>
    <scope>NUCLEOTIDE SEQUENCE</scope>
    <source>
        <strain evidence="2">DSM 9485</strain>
    </source>
</reference>